<feature type="transmembrane region" description="Helical" evidence="2">
    <location>
        <begin position="116"/>
        <end position="134"/>
    </location>
</feature>
<evidence type="ECO:0000256" key="2">
    <source>
        <dbReference type="SAM" id="Phobius"/>
    </source>
</evidence>
<evidence type="ECO:0000313" key="4">
    <source>
        <dbReference type="Proteomes" id="UP001595921"/>
    </source>
</evidence>
<feature type="transmembrane region" description="Helical" evidence="2">
    <location>
        <begin position="140"/>
        <end position="163"/>
    </location>
</feature>
<dbReference type="PANTHER" id="PTHR20992">
    <property type="entry name" value="AT15442P-RELATED"/>
    <property type="match status" value="1"/>
</dbReference>
<keyword evidence="2" id="KW-0472">Membrane</keyword>
<keyword evidence="2" id="KW-1133">Transmembrane helix</keyword>
<dbReference type="Proteomes" id="UP001595921">
    <property type="component" value="Unassembled WGS sequence"/>
</dbReference>
<keyword evidence="2" id="KW-0812">Transmembrane</keyword>
<feature type="transmembrane region" description="Helical" evidence="2">
    <location>
        <begin position="175"/>
        <end position="195"/>
    </location>
</feature>
<dbReference type="EMBL" id="JBHSDS010000008">
    <property type="protein sequence ID" value="MFC4359176.1"/>
    <property type="molecule type" value="Genomic_DNA"/>
</dbReference>
<keyword evidence="4" id="KW-1185">Reference proteome</keyword>
<accession>A0ABD5PEH9</accession>
<gene>
    <name evidence="3" type="ORF">ACFO0N_14610</name>
</gene>
<proteinExistence type="predicted"/>
<protein>
    <submittedName>
        <fullName evidence="3">DUF389 domain-containing protein</fullName>
    </submittedName>
</protein>
<reference evidence="3 4" key="1">
    <citation type="journal article" date="2019" name="Int. J. Syst. Evol. Microbiol.">
        <title>The Global Catalogue of Microorganisms (GCM) 10K type strain sequencing project: providing services to taxonomists for standard genome sequencing and annotation.</title>
        <authorList>
            <consortium name="The Broad Institute Genomics Platform"/>
            <consortium name="The Broad Institute Genome Sequencing Center for Infectious Disease"/>
            <person name="Wu L."/>
            <person name="Ma J."/>
        </authorList>
    </citation>
    <scope>NUCLEOTIDE SEQUENCE [LARGE SCALE GENOMIC DNA]</scope>
    <source>
        <strain evidence="3 4">CGMCC 1.12553</strain>
    </source>
</reference>
<dbReference type="AlphaFoldDB" id="A0ABD5PEH9"/>
<dbReference type="InterPro" id="IPR005240">
    <property type="entry name" value="DUF389"/>
</dbReference>
<feature type="transmembrane region" description="Helical" evidence="2">
    <location>
        <begin position="244"/>
        <end position="266"/>
    </location>
</feature>
<feature type="transmembrane region" description="Helical" evidence="2">
    <location>
        <begin position="320"/>
        <end position="345"/>
    </location>
</feature>
<comment type="caution">
    <text evidence="3">The sequence shown here is derived from an EMBL/GenBank/DDBJ whole genome shotgun (WGS) entry which is preliminary data.</text>
</comment>
<feature type="region of interest" description="Disordered" evidence="1">
    <location>
        <begin position="426"/>
        <end position="456"/>
    </location>
</feature>
<evidence type="ECO:0000313" key="3">
    <source>
        <dbReference type="EMBL" id="MFC4359176.1"/>
    </source>
</evidence>
<feature type="transmembrane region" description="Helical" evidence="2">
    <location>
        <begin position="215"/>
        <end position="237"/>
    </location>
</feature>
<feature type="transmembrane region" description="Helical" evidence="2">
    <location>
        <begin position="272"/>
        <end position="299"/>
    </location>
</feature>
<dbReference type="Pfam" id="PF04087">
    <property type="entry name" value="DUF389"/>
    <property type="match status" value="1"/>
</dbReference>
<dbReference type="RefSeq" id="WP_303651564.1">
    <property type="nucleotide sequence ID" value="NZ_JAODIW010000006.1"/>
</dbReference>
<name>A0ABD5PEH9_9EURY</name>
<sequence>MRQVNLRVYEKVADDVEGVLEAHGLDYVSIRDDGDEDEDPGRLFLFPLPSEAVSDVFHDLTDAGVSDDAYNVLAEASHAETPRYEEIRSEYSTELRGLSRRELHSKILEMQWPETTYYLGTILSVVVATVGLLIDSPAVVVGSMVIAPQVSSALSTTAGIIHGDWEMYVGSAKRQVVGLAVAVLAAAAFTLVVRWTGFVPTTASITSLELMGFRFAPTFLSSVAALAAGAVGAFGYMTDQTMSLVGVMIAAAIVPAAAAGGIALAWGVPLVALGALALLAVNVLAINLGAMGTLLALGYRPVWVDETRLAYSLPKRNRGTVGVVALLFTLSVVVAATLGGLHVGYERSVNGAVDETFDDARYAGVTLVSVSSQYGGVPGTTPNVTVTASRTVERSHPSLPPTVERRIEERTGRDVRVQVQYTEVRESNASVNERRARLPAPVRASSGPSKLRPLTQ</sequence>
<organism evidence="3 4">
    <name type="scientific">Halobium salinum</name>
    <dbReference type="NCBI Taxonomy" id="1364940"/>
    <lineage>
        <taxon>Archaea</taxon>
        <taxon>Methanobacteriati</taxon>
        <taxon>Methanobacteriota</taxon>
        <taxon>Stenosarchaea group</taxon>
        <taxon>Halobacteria</taxon>
        <taxon>Halobacteriales</taxon>
        <taxon>Haloferacaceae</taxon>
        <taxon>Halobium</taxon>
    </lineage>
</organism>
<dbReference type="PANTHER" id="PTHR20992:SF9">
    <property type="entry name" value="AT15442P-RELATED"/>
    <property type="match status" value="1"/>
</dbReference>
<evidence type="ECO:0000256" key="1">
    <source>
        <dbReference type="SAM" id="MobiDB-lite"/>
    </source>
</evidence>